<sequence>MFDLSGKTYLVTGASRGIGAATAKILLESGACVVGSYASAPGNLDSLVTDYGSKRVLPVQADLSQMGAAHQLWEQAVAFNGHVDGLVNNAGVMPEAYVSGSDEDWHASWHTTMMVNIQSVADLCKYAICHFKPRGGGHIVSIASRAAFRGDGIDYMHYAASKGAVVSLMRSIARGYARDGIYGFIIAPGWVKTDMAAVAYEPGNEWMLDEIPMGEAAPPSDVGNMVAMLMSGNVNHATGTTIDINGASYVR</sequence>
<evidence type="ECO:0000256" key="1">
    <source>
        <dbReference type="ARBA" id="ARBA00006484"/>
    </source>
</evidence>
<gene>
    <name evidence="2" type="ORF">GCM10017044_26330</name>
</gene>
<dbReference type="EMBL" id="BNCI01000002">
    <property type="protein sequence ID" value="GHF29789.1"/>
    <property type="molecule type" value="Genomic_DNA"/>
</dbReference>
<dbReference type="Proteomes" id="UP000630923">
    <property type="component" value="Unassembled WGS sequence"/>
</dbReference>
<dbReference type="RefSeq" id="WP_191253706.1">
    <property type="nucleotide sequence ID" value="NZ_BNCI01000002.1"/>
</dbReference>
<evidence type="ECO:0000313" key="2">
    <source>
        <dbReference type="EMBL" id="GHF29789.1"/>
    </source>
</evidence>
<proteinExistence type="inferred from homology"/>
<name>A0A919EAX1_9PROT</name>
<dbReference type="AlphaFoldDB" id="A0A919EAX1"/>
<reference evidence="2" key="2">
    <citation type="submission" date="2020-09" db="EMBL/GenBank/DDBJ databases">
        <authorList>
            <person name="Sun Q."/>
            <person name="Kim S."/>
        </authorList>
    </citation>
    <scope>NUCLEOTIDE SEQUENCE</scope>
    <source>
        <strain evidence="2">KCTC 42590</strain>
    </source>
</reference>
<evidence type="ECO:0000313" key="3">
    <source>
        <dbReference type="Proteomes" id="UP000630923"/>
    </source>
</evidence>
<dbReference type="PANTHER" id="PTHR42879:SF2">
    <property type="entry name" value="3-OXOACYL-[ACYL-CARRIER-PROTEIN] REDUCTASE FABG"/>
    <property type="match status" value="1"/>
</dbReference>
<dbReference type="Pfam" id="PF13561">
    <property type="entry name" value="adh_short_C2"/>
    <property type="match status" value="1"/>
</dbReference>
<dbReference type="InterPro" id="IPR036291">
    <property type="entry name" value="NAD(P)-bd_dom_sf"/>
</dbReference>
<dbReference type="InterPro" id="IPR050259">
    <property type="entry name" value="SDR"/>
</dbReference>
<protein>
    <submittedName>
        <fullName evidence="2">NAD-dependent epimerase</fullName>
    </submittedName>
</protein>
<comment type="similarity">
    <text evidence="1">Belongs to the short-chain dehydrogenases/reductases (SDR) family.</text>
</comment>
<dbReference type="PRINTS" id="PR00081">
    <property type="entry name" value="GDHRDH"/>
</dbReference>
<reference evidence="2" key="1">
    <citation type="journal article" date="2014" name="Int. J. Syst. Evol. Microbiol.">
        <title>Complete genome sequence of Corynebacterium casei LMG S-19264T (=DSM 44701T), isolated from a smear-ripened cheese.</title>
        <authorList>
            <consortium name="US DOE Joint Genome Institute (JGI-PGF)"/>
            <person name="Walter F."/>
            <person name="Albersmeier A."/>
            <person name="Kalinowski J."/>
            <person name="Ruckert C."/>
        </authorList>
    </citation>
    <scope>NUCLEOTIDE SEQUENCE</scope>
    <source>
        <strain evidence="2">KCTC 42590</strain>
    </source>
</reference>
<organism evidence="2 3">
    <name type="scientific">Kordiimonas sediminis</name>
    <dbReference type="NCBI Taxonomy" id="1735581"/>
    <lineage>
        <taxon>Bacteria</taxon>
        <taxon>Pseudomonadati</taxon>
        <taxon>Pseudomonadota</taxon>
        <taxon>Alphaproteobacteria</taxon>
        <taxon>Kordiimonadales</taxon>
        <taxon>Kordiimonadaceae</taxon>
        <taxon>Kordiimonas</taxon>
    </lineage>
</organism>
<dbReference type="InterPro" id="IPR002347">
    <property type="entry name" value="SDR_fam"/>
</dbReference>
<keyword evidence="3" id="KW-1185">Reference proteome</keyword>
<dbReference type="SUPFAM" id="SSF51735">
    <property type="entry name" value="NAD(P)-binding Rossmann-fold domains"/>
    <property type="match status" value="1"/>
</dbReference>
<dbReference type="Gene3D" id="3.40.50.720">
    <property type="entry name" value="NAD(P)-binding Rossmann-like Domain"/>
    <property type="match status" value="1"/>
</dbReference>
<dbReference type="PRINTS" id="PR00080">
    <property type="entry name" value="SDRFAMILY"/>
</dbReference>
<dbReference type="PANTHER" id="PTHR42879">
    <property type="entry name" value="3-OXOACYL-(ACYL-CARRIER-PROTEIN) REDUCTASE"/>
    <property type="match status" value="1"/>
</dbReference>
<dbReference type="CDD" id="cd05233">
    <property type="entry name" value="SDR_c"/>
    <property type="match status" value="1"/>
</dbReference>
<comment type="caution">
    <text evidence="2">The sequence shown here is derived from an EMBL/GenBank/DDBJ whole genome shotgun (WGS) entry which is preliminary data.</text>
</comment>
<accession>A0A919EAX1</accession>